<keyword evidence="2" id="KW-0521">NADP</keyword>
<dbReference type="PIRSF" id="PIRSF000097">
    <property type="entry name" value="AKR"/>
    <property type="match status" value="1"/>
</dbReference>
<keyword evidence="3" id="KW-0560">Oxidoreductase</keyword>
<dbReference type="RefSeq" id="WP_146906028.1">
    <property type="nucleotide sequence ID" value="NZ_BAAARM010000005.1"/>
</dbReference>
<gene>
    <name evidence="8" type="ORF">CAE01nite_29200</name>
</gene>
<dbReference type="OrthoDB" id="9804790at2"/>
<evidence type="ECO:0000313" key="9">
    <source>
        <dbReference type="Proteomes" id="UP000321181"/>
    </source>
</evidence>
<dbReference type="InterPro" id="IPR023210">
    <property type="entry name" value="NADP_OxRdtase_dom"/>
</dbReference>
<dbReference type="GO" id="GO:0016616">
    <property type="term" value="F:oxidoreductase activity, acting on the CH-OH group of donors, NAD or NADP as acceptor"/>
    <property type="evidence" value="ECO:0007669"/>
    <property type="project" value="UniProtKB-ARBA"/>
</dbReference>
<evidence type="ECO:0000256" key="3">
    <source>
        <dbReference type="ARBA" id="ARBA00023002"/>
    </source>
</evidence>
<dbReference type="PROSITE" id="PS00062">
    <property type="entry name" value="ALDOKETO_REDUCTASE_2"/>
    <property type="match status" value="1"/>
</dbReference>
<proteinExistence type="inferred from homology"/>
<comment type="similarity">
    <text evidence="1">Belongs to the aldo/keto reductase family.</text>
</comment>
<evidence type="ECO:0000256" key="4">
    <source>
        <dbReference type="PIRSR" id="PIRSR000097-1"/>
    </source>
</evidence>
<dbReference type="Pfam" id="PF00248">
    <property type="entry name" value="Aldo_ket_red"/>
    <property type="match status" value="1"/>
</dbReference>
<dbReference type="PROSITE" id="PS00798">
    <property type="entry name" value="ALDOKETO_REDUCTASE_1"/>
    <property type="match status" value="1"/>
</dbReference>
<evidence type="ECO:0000259" key="7">
    <source>
        <dbReference type="Pfam" id="PF00248"/>
    </source>
</evidence>
<reference evidence="8 9" key="1">
    <citation type="submission" date="2019-07" db="EMBL/GenBank/DDBJ databases">
        <title>Whole genome shotgun sequence of Cellulomonas aerilata NBRC 106308.</title>
        <authorList>
            <person name="Hosoyama A."/>
            <person name="Uohara A."/>
            <person name="Ohji S."/>
            <person name="Ichikawa N."/>
        </authorList>
    </citation>
    <scope>NUCLEOTIDE SEQUENCE [LARGE SCALE GENOMIC DNA]</scope>
    <source>
        <strain evidence="8 9">NBRC 106308</strain>
    </source>
</reference>
<feature type="binding site" evidence="5">
    <location>
        <position position="114"/>
    </location>
    <ligand>
        <name>substrate</name>
    </ligand>
</feature>
<protein>
    <submittedName>
        <fullName evidence="8">Oxidoreductase</fullName>
    </submittedName>
</protein>
<feature type="domain" description="NADP-dependent oxidoreductase" evidence="7">
    <location>
        <begin position="29"/>
        <end position="265"/>
    </location>
</feature>
<dbReference type="FunFam" id="3.20.20.100:FF:000015">
    <property type="entry name" value="Oxidoreductase, aldo/keto reductase family"/>
    <property type="match status" value="1"/>
</dbReference>
<accession>A0A512DFG5</accession>
<evidence type="ECO:0000256" key="6">
    <source>
        <dbReference type="PIRSR" id="PIRSR000097-3"/>
    </source>
</evidence>
<evidence type="ECO:0000256" key="1">
    <source>
        <dbReference type="ARBA" id="ARBA00007905"/>
    </source>
</evidence>
<dbReference type="PANTHER" id="PTHR43827:SF3">
    <property type="entry name" value="NADP-DEPENDENT OXIDOREDUCTASE DOMAIN-CONTAINING PROTEIN"/>
    <property type="match status" value="1"/>
</dbReference>
<name>A0A512DFG5_9CELL</name>
<comment type="caution">
    <text evidence="8">The sequence shown here is derived from an EMBL/GenBank/DDBJ whole genome shotgun (WGS) entry which is preliminary data.</text>
</comment>
<dbReference type="EMBL" id="BJYY01000018">
    <property type="protein sequence ID" value="GEO35195.1"/>
    <property type="molecule type" value="Genomic_DNA"/>
</dbReference>
<sequence length="281" mass="30678">MTTPSLSSVPRVDLLDGTSIPQLGFGVFKVDDDGAERAVSAALETGYRLIDTAKLYGNEAGVGRAIRASGLPREDVYVTTKVWNDDQGYDATLRAFDASTSRLDVGTVDLYLIHWPFPGQDLYLDTWRALLLLKEQGAIRSVGVSNFVPAHLERIIGETGVVPVVNQVELHPRLQQPELREFHRSTGIVTEAWSPLGRDSGLLDDPVVQSIAEARGVTPAQVVLRWHLDLGNVVIPKSVTPARIAENFDVFGFGLQDEDHQALAGMDRGERIGPDPEEFGA</sequence>
<feature type="site" description="Lowers pKa of active site Tyr" evidence="6">
    <location>
        <position position="81"/>
    </location>
</feature>
<evidence type="ECO:0000256" key="2">
    <source>
        <dbReference type="ARBA" id="ARBA00022857"/>
    </source>
</evidence>
<dbReference type="SUPFAM" id="SSF51430">
    <property type="entry name" value="NAD(P)-linked oxidoreductase"/>
    <property type="match status" value="1"/>
</dbReference>
<dbReference type="PRINTS" id="PR00069">
    <property type="entry name" value="ALDKETRDTASE"/>
</dbReference>
<dbReference type="Gene3D" id="3.20.20.100">
    <property type="entry name" value="NADP-dependent oxidoreductase domain"/>
    <property type="match status" value="1"/>
</dbReference>
<dbReference type="PANTHER" id="PTHR43827">
    <property type="entry name" value="2,5-DIKETO-D-GLUCONIC ACID REDUCTASE"/>
    <property type="match status" value="1"/>
</dbReference>
<dbReference type="PROSITE" id="PS00063">
    <property type="entry name" value="ALDOKETO_REDUCTASE_3"/>
    <property type="match status" value="1"/>
</dbReference>
<dbReference type="Proteomes" id="UP000321181">
    <property type="component" value="Unassembled WGS sequence"/>
</dbReference>
<dbReference type="InterPro" id="IPR036812">
    <property type="entry name" value="NAD(P)_OxRdtase_dom_sf"/>
</dbReference>
<dbReference type="InterPro" id="IPR018170">
    <property type="entry name" value="Aldo/ket_reductase_CS"/>
</dbReference>
<feature type="active site" description="Proton donor" evidence="4">
    <location>
        <position position="56"/>
    </location>
</feature>
<dbReference type="InterPro" id="IPR020471">
    <property type="entry name" value="AKR"/>
</dbReference>
<evidence type="ECO:0000313" key="8">
    <source>
        <dbReference type="EMBL" id="GEO35195.1"/>
    </source>
</evidence>
<evidence type="ECO:0000256" key="5">
    <source>
        <dbReference type="PIRSR" id="PIRSR000097-2"/>
    </source>
</evidence>
<organism evidence="8 9">
    <name type="scientific">Cellulomonas aerilata</name>
    <dbReference type="NCBI Taxonomy" id="515326"/>
    <lineage>
        <taxon>Bacteria</taxon>
        <taxon>Bacillati</taxon>
        <taxon>Actinomycetota</taxon>
        <taxon>Actinomycetes</taxon>
        <taxon>Micrococcales</taxon>
        <taxon>Cellulomonadaceae</taxon>
        <taxon>Cellulomonas</taxon>
    </lineage>
</organism>
<keyword evidence="9" id="KW-1185">Reference proteome</keyword>
<dbReference type="AlphaFoldDB" id="A0A512DFG5"/>